<dbReference type="Proteomes" id="UP000015105">
    <property type="component" value="Chromosome 7D"/>
</dbReference>
<dbReference type="PROSITE" id="PS50927">
    <property type="entry name" value="BULB_LECTIN"/>
    <property type="match status" value="1"/>
</dbReference>
<comment type="subcellular location">
    <subcellularLocation>
        <location evidence="1">Membrane</location>
        <topology evidence="1">Single-pass type I membrane protein</topology>
    </subcellularLocation>
</comment>
<reference evidence="12" key="3">
    <citation type="journal article" date="2017" name="Nature">
        <title>Genome sequence of the progenitor of the wheat D genome Aegilops tauschii.</title>
        <authorList>
            <person name="Luo M.C."/>
            <person name="Gu Y.Q."/>
            <person name="Puiu D."/>
            <person name="Wang H."/>
            <person name="Twardziok S.O."/>
            <person name="Deal K.R."/>
            <person name="Huo N."/>
            <person name="Zhu T."/>
            <person name="Wang L."/>
            <person name="Wang Y."/>
            <person name="McGuire P.E."/>
            <person name="Liu S."/>
            <person name="Long H."/>
            <person name="Ramasamy R.K."/>
            <person name="Rodriguez J.C."/>
            <person name="Van S.L."/>
            <person name="Yuan L."/>
            <person name="Wang Z."/>
            <person name="Xia Z."/>
            <person name="Xiao L."/>
            <person name="Anderson O.D."/>
            <person name="Ouyang S."/>
            <person name="Liang Y."/>
            <person name="Zimin A.V."/>
            <person name="Pertea G."/>
            <person name="Qi P."/>
            <person name="Bennetzen J.L."/>
            <person name="Dai X."/>
            <person name="Dawson M.W."/>
            <person name="Muller H.G."/>
            <person name="Kugler K."/>
            <person name="Rivarola-Duarte L."/>
            <person name="Spannagl M."/>
            <person name="Mayer K.F.X."/>
            <person name="Lu F.H."/>
            <person name="Bevan M.W."/>
            <person name="Leroy P."/>
            <person name="Li P."/>
            <person name="You F.M."/>
            <person name="Sun Q."/>
            <person name="Liu Z."/>
            <person name="Lyons E."/>
            <person name="Wicker T."/>
            <person name="Salzberg S.L."/>
            <person name="Devos K.M."/>
            <person name="Dvorak J."/>
        </authorList>
    </citation>
    <scope>NUCLEOTIDE SEQUENCE [LARGE SCALE GENOMIC DNA]</scope>
    <source>
        <strain evidence="12">cv. AL8/78</strain>
    </source>
</reference>
<dbReference type="SUPFAM" id="SSF51110">
    <property type="entry name" value="alpha-D-mannose-specific plant lectins"/>
    <property type="match status" value="1"/>
</dbReference>
<dbReference type="CDD" id="cd00028">
    <property type="entry name" value="B_lectin"/>
    <property type="match status" value="1"/>
</dbReference>
<feature type="chain" id="PRO_5019454504" description="non-specific serine/threonine protein kinase" evidence="10">
    <location>
        <begin position="33"/>
        <end position="193"/>
    </location>
</feature>
<evidence type="ECO:0000256" key="2">
    <source>
        <dbReference type="ARBA" id="ARBA00012513"/>
    </source>
</evidence>
<reference evidence="12" key="5">
    <citation type="journal article" date="2021" name="G3 (Bethesda)">
        <title>Aegilops tauschii genome assembly Aet v5.0 features greater sequence contiguity and improved annotation.</title>
        <authorList>
            <person name="Wang L."/>
            <person name="Zhu T."/>
            <person name="Rodriguez J.C."/>
            <person name="Deal K.R."/>
            <person name="Dubcovsky J."/>
            <person name="McGuire P.E."/>
            <person name="Lux T."/>
            <person name="Spannagl M."/>
            <person name="Mayer K.F.X."/>
            <person name="Baldrich P."/>
            <person name="Meyers B.C."/>
            <person name="Huo N."/>
            <person name="Gu Y.Q."/>
            <person name="Zhou H."/>
            <person name="Devos K.M."/>
            <person name="Bennetzen J.L."/>
            <person name="Unver T."/>
            <person name="Budak H."/>
            <person name="Gulick P.J."/>
            <person name="Galiba G."/>
            <person name="Kalapos B."/>
            <person name="Nelson D.R."/>
            <person name="Li P."/>
            <person name="You F.M."/>
            <person name="Luo M.C."/>
            <person name="Dvorak J."/>
        </authorList>
    </citation>
    <scope>NUCLEOTIDE SEQUENCE [LARGE SCALE GENOMIC DNA]</scope>
    <source>
        <strain evidence="12">cv. AL8/78</strain>
    </source>
</reference>
<proteinExistence type="predicted"/>
<evidence type="ECO:0000256" key="9">
    <source>
        <dbReference type="ARBA" id="ARBA00048679"/>
    </source>
</evidence>
<dbReference type="PANTHER" id="PTHR47974:SF16">
    <property type="entry name" value="PROTEIN KINASE DOMAIN-CONTAINING PROTEIN"/>
    <property type="match status" value="1"/>
</dbReference>
<comment type="catalytic activity">
    <reaction evidence="8">
        <text>L-threonyl-[protein] + ATP = O-phospho-L-threonyl-[protein] + ADP + H(+)</text>
        <dbReference type="Rhea" id="RHEA:46608"/>
        <dbReference type="Rhea" id="RHEA-COMP:11060"/>
        <dbReference type="Rhea" id="RHEA-COMP:11605"/>
        <dbReference type="ChEBI" id="CHEBI:15378"/>
        <dbReference type="ChEBI" id="CHEBI:30013"/>
        <dbReference type="ChEBI" id="CHEBI:30616"/>
        <dbReference type="ChEBI" id="CHEBI:61977"/>
        <dbReference type="ChEBI" id="CHEBI:456216"/>
        <dbReference type="EC" id="2.7.11.1"/>
    </reaction>
</comment>
<organism evidence="12 13">
    <name type="scientific">Aegilops tauschii subsp. strangulata</name>
    <name type="common">Goatgrass</name>
    <dbReference type="NCBI Taxonomy" id="200361"/>
    <lineage>
        <taxon>Eukaryota</taxon>
        <taxon>Viridiplantae</taxon>
        <taxon>Streptophyta</taxon>
        <taxon>Embryophyta</taxon>
        <taxon>Tracheophyta</taxon>
        <taxon>Spermatophyta</taxon>
        <taxon>Magnoliopsida</taxon>
        <taxon>Liliopsida</taxon>
        <taxon>Poales</taxon>
        <taxon>Poaceae</taxon>
        <taxon>BOP clade</taxon>
        <taxon>Pooideae</taxon>
        <taxon>Triticodae</taxon>
        <taxon>Triticeae</taxon>
        <taxon>Triticinae</taxon>
        <taxon>Aegilops</taxon>
    </lineage>
</organism>
<feature type="domain" description="Bulb-type lectin" evidence="11">
    <location>
        <begin position="48"/>
        <end position="164"/>
    </location>
</feature>
<comment type="catalytic activity">
    <reaction evidence="9">
        <text>L-seryl-[protein] + ATP = O-phospho-L-seryl-[protein] + ADP + H(+)</text>
        <dbReference type="Rhea" id="RHEA:17989"/>
        <dbReference type="Rhea" id="RHEA-COMP:9863"/>
        <dbReference type="Rhea" id="RHEA-COMP:11604"/>
        <dbReference type="ChEBI" id="CHEBI:15378"/>
        <dbReference type="ChEBI" id="CHEBI:29999"/>
        <dbReference type="ChEBI" id="CHEBI:30616"/>
        <dbReference type="ChEBI" id="CHEBI:83421"/>
        <dbReference type="ChEBI" id="CHEBI:456216"/>
        <dbReference type="EC" id="2.7.11.1"/>
    </reaction>
</comment>
<dbReference type="EC" id="2.7.11.1" evidence="2"/>
<reference evidence="12" key="4">
    <citation type="submission" date="2019-03" db="UniProtKB">
        <authorList>
            <consortium name="EnsemblPlants"/>
        </authorList>
    </citation>
    <scope>IDENTIFICATION</scope>
</reference>
<dbReference type="STRING" id="200361.A0A453QTQ3"/>
<evidence type="ECO:0000256" key="4">
    <source>
        <dbReference type="ARBA" id="ARBA00022729"/>
    </source>
</evidence>
<evidence type="ECO:0000313" key="12">
    <source>
        <dbReference type="EnsemblPlants" id="AET7Gv20320100.1"/>
    </source>
</evidence>
<dbReference type="Gene3D" id="2.90.10.10">
    <property type="entry name" value="Bulb-type lectin domain"/>
    <property type="match status" value="1"/>
</dbReference>
<evidence type="ECO:0000256" key="6">
    <source>
        <dbReference type="ARBA" id="ARBA00023136"/>
    </source>
</evidence>
<evidence type="ECO:0000259" key="11">
    <source>
        <dbReference type="PROSITE" id="PS50927"/>
    </source>
</evidence>
<keyword evidence="5" id="KW-1133">Transmembrane helix</keyword>
<dbReference type="SMART" id="SM00108">
    <property type="entry name" value="B_lectin"/>
    <property type="match status" value="1"/>
</dbReference>
<sequence>RTKMVAMAATRAAYILSTSISLLLLLIPVALAKDHHTHGTSYLARGSSVFIEDGTTNNTTTILASPNGLLACGFYKVATNAFVFSIWFNGSLAKTVAARDAPVNGRGSRLTFRKDGSMALLNYDGVTIWSTSTTTTHASRAELLDSGSLIIVDPDGRSLWTSFDSPTDTLLPSQPMTRNIKLVSASARGLLYL</sequence>
<evidence type="ECO:0000256" key="1">
    <source>
        <dbReference type="ARBA" id="ARBA00004479"/>
    </source>
</evidence>
<evidence type="ECO:0000256" key="10">
    <source>
        <dbReference type="SAM" id="SignalP"/>
    </source>
</evidence>
<keyword evidence="7" id="KW-0675">Receptor</keyword>
<evidence type="ECO:0000256" key="5">
    <source>
        <dbReference type="ARBA" id="ARBA00022989"/>
    </source>
</evidence>
<reference evidence="13" key="1">
    <citation type="journal article" date="2014" name="Science">
        <title>Ancient hybridizations among the ancestral genomes of bread wheat.</title>
        <authorList>
            <consortium name="International Wheat Genome Sequencing Consortium,"/>
            <person name="Marcussen T."/>
            <person name="Sandve S.R."/>
            <person name="Heier L."/>
            <person name="Spannagl M."/>
            <person name="Pfeifer M."/>
            <person name="Jakobsen K.S."/>
            <person name="Wulff B.B."/>
            <person name="Steuernagel B."/>
            <person name="Mayer K.F."/>
            <person name="Olsen O.A."/>
        </authorList>
    </citation>
    <scope>NUCLEOTIDE SEQUENCE [LARGE SCALE GENOMIC DNA]</scope>
    <source>
        <strain evidence="13">cv. AL8/78</strain>
    </source>
</reference>
<keyword evidence="4 10" id="KW-0732">Signal</keyword>
<accession>A0A453QTQ3</accession>
<feature type="signal peptide" evidence="10">
    <location>
        <begin position="1"/>
        <end position="32"/>
    </location>
</feature>
<dbReference type="GO" id="GO:0004674">
    <property type="term" value="F:protein serine/threonine kinase activity"/>
    <property type="evidence" value="ECO:0007669"/>
    <property type="project" value="UniProtKB-EC"/>
</dbReference>
<dbReference type="EnsemblPlants" id="AET7Gv20320100.1">
    <property type="protein sequence ID" value="AET7Gv20320100.1"/>
    <property type="gene ID" value="AET7Gv20320100"/>
</dbReference>
<name>A0A453QTQ3_AEGTS</name>
<evidence type="ECO:0000256" key="7">
    <source>
        <dbReference type="ARBA" id="ARBA00023170"/>
    </source>
</evidence>
<keyword evidence="13" id="KW-1185">Reference proteome</keyword>
<dbReference type="GO" id="GO:0016020">
    <property type="term" value="C:membrane"/>
    <property type="evidence" value="ECO:0007669"/>
    <property type="project" value="UniProtKB-SubCell"/>
</dbReference>
<dbReference type="InterPro" id="IPR001480">
    <property type="entry name" value="Bulb-type_lectin_dom"/>
</dbReference>
<dbReference type="AlphaFoldDB" id="A0A453QTQ3"/>
<keyword evidence="6" id="KW-0472">Membrane</keyword>
<dbReference type="PANTHER" id="PTHR47974">
    <property type="entry name" value="OS07G0415500 PROTEIN"/>
    <property type="match status" value="1"/>
</dbReference>
<protein>
    <recommendedName>
        <fullName evidence="2">non-specific serine/threonine protein kinase</fullName>
        <ecNumber evidence="2">2.7.11.1</ecNumber>
    </recommendedName>
</protein>
<reference evidence="13" key="2">
    <citation type="journal article" date="2017" name="Nat. Plants">
        <title>The Aegilops tauschii genome reveals multiple impacts of transposons.</title>
        <authorList>
            <person name="Zhao G."/>
            <person name="Zou C."/>
            <person name="Li K."/>
            <person name="Wang K."/>
            <person name="Li T."/>
            <person name="Gao L."/>
            <person name="Zhang X."/>
            <person name="Wang H."/>
            <person name="Yang Z."/>
            <person name="Liu X."/>
            <person name="Jiang W."/>
            <person name="Mao L."/>
            <person name="Kong X."/>
            <person name="Jiao Y."/>
            <person name="Jia J."/>
        </authorList>
    </citation>
    <scope>NUCLEOTIDE SEQUENCE [LARGE SCALE GENOMIC DNA]</scope>
    <source>
        <strain evidence="13">cv. AL8/78</strain>
    </source>
</reference>
<dbReference type="GO" id="GO:0051707">
    <property type="term" value="P:response to other organism"/>
    <property type="evidence" value="ECO:0007669"/>
    <property type="project" value="UniProtKB-ARBA"/>
</dbReference>
<dbReference type="Pfam" id="PF01453">
    <property type="entry name" value="B_lectin"/>
    <property type="match status" value="1"/>
</dbReference>
<dbReference type="Gramene" id="AET7Gv20320100.1">
    <property type="protein sequence ID" value="AET7Gv20320100.1"/>
    <property type="gene ID" value="AET7Gv20320100"/>
</dbReference>
<keyword evidence="3" id="KW-0812">Transmembrane</keyword>
<evidence type="ECO:0000313" key="13">
    <source>
        <dbReference type="Proteomes" id="UP000015105"/>
    </source>
</evidence>
<evidence type="ECO:0000256" key="3">
    <source>
        <dbReference type="ARBA" id="ARBA00022692"/>
    </source>
</evidence>
<dbReference type="InterPro" id="IPR036426">
    <property type="entry name" value="Bulb-type_lectin_dom_sf"/>
</dbReference>
<evidence type="ECO:0000256" key="8">
    <source>
        <dbReference type="ARBA" id="ARBA00047899"/>
    </source>
</evidence>